<dbReference type="EMBL" id="PJCH01000009">
    <property type="protein sequence ID" value="PQA87309.1"/>
    <property type="molecule type" value="Genomic_DNA"/>
</dbReference>
<organism evidence="1 2">
    <name type="scientific">Hyphococcus luteus</name>
    <dbReference type="NCBI Taxonomy" id="2058213"/>
    <lineage>
        <taxon>Bacteria</taxon>
        <taxon>Pseudomonadati</taxon>
        <taxon>Pseudomonadota</taxon>
        <taxon>Alphaproteobacteria</taxon>
        <taxon>Parvularculales</taxon>
        <taxon>Parvularculaceae</taxon>
        <taxon>Hyphococcus</taxon>
    </lineage>
</organism>
<protein>
    <recommendedName>
        <fullName evidence="3">DUF4177 domain-containing protein</fullName>
    </recommendedName>
</protein>
<dbReference type="AlphaFoldDB" id="A0A2S7K488"/>
<dbReference type="OrthoDB" id="7658888at2"/>
<reference evidence="1 2" key="1">
    <citation type="submission" date="2017-12" db="EMBL/GenBank/DDBJ databases">
        <authorList>
            <person name="Hurst M.R.H."/>
        </authorList>
    </citation>
    <scope>NUCLEOTIDE SEQUENCE [LARGE SCALE GENOMIC DNA]</scope>
    <source>
        <strain evidence="1 2">SY-3-19</strain>
    </source>
</reference>
<evidence type="ECO:0008006" key="3">
    <source>
        <dbReference type="Google" id="ProtNLM"/>
    </source>
</evidence>
<gene>
    <name evidence="1" type="ORF">CW354_12820</name>
</gene>
<dbReference type="RefSeq" id="WP_104830496.1">
    <property type="nucleotide sequence ID" value="NZ_PJCH01000009.1"/>
</dbReference>
<evidence type="ECO:0000313" key="1">
    <source>
        <dbReference type="EMBL" id="PQA87309.1"/>
    </source>
</evidence>
<comment type="caution">
    <text evidence="1">The sequence shown here is derived from an EMBL/GenBank/DDBJ whole genome shotgun (WGS) entry which is preliminary data.</text>
</comment>
<sequence length="74" mass="8230">MSKQFASFYVSWRDAKVRPIGLFADERDYGRAAAAALQTRLNQLADEGWIIQDVLAAPGLTPRQTAAFTIVAFR</sequence>
<name>A0A2S7K488_9PROT</name>
<accession>A0A2S7K488</accession>
<keyword evidence="2" id="KW-1185">Reference proteome</keyword>
<proteinExistence type="predicted"/>
<dbReference type="Proteomes" id="UP000239504">
    <property type="component" value="Unassembled WGS sequence"/>
</dbReference>
<evidence type="ECO:0000313" key="2">
    <source>
        <dbReference type="Proteomes" id="UP000239504"/>
    </source>
</evidence>